<reference evidence="7 8" key="1">
    <citation type="submission" date="2015-05" db="EMBL/GenBank/DDBJ databases">
        <title>Distinctive expansion of gene families associated with plant cell wall degradation and secondary metabolism in the genomes of grapevine trunk pathogens.</title>
        <authorList>
            <person name="Lawrence D.P."/>
            <person name="Travadon R."/>
            <person name="Rolshausen P.E."/>
            <person name="Baumgartner K."/>
        </authorList>
    </citation>
    <scope>NUCLEOTIDE SEQUENCE [LARGE SCALE GENOMIC DNA]</scope>
    <source>
        <strain evidence="7">UCRPC4</strain>
    </source>
</reference>
<feature type="DNA-binding region" description="HMG box" evidence="4">
    <location>
        <begin position="1"/>
        <end position="66"/>
    </location>
</feature>
<dbReference type="PROSITE" id="PS50118">
    <property type="entry name" value="HMG_BOX_2"/>
    <property type="match status" value="1"/>
</dbReference>
<evidence type="ECO:0000256" key="3">
    <source>
        <dbReference type="ARBA" id="ARBA00023163"/>
    </source>
</evidence>
<name>A0A0G2GCR0_PHACM</name>
<protein>
    <submittedName>
        <fullName evidence="7">Putative hmg box transcriptional</fullName>
    </submittedName>
</protein>
<feature type="compositionally biased region" description="Polar residues" evidence="5">
    <location>
        <begin position="523"/>
        <end position="545"/>
    </location>
</feature>
<dbReference type="PANTHER" id="PTHR10270:SF320">
    <property type="entry name" value="BOX TRANSCRIPTIONAL REGULATOR, PUTATIVE (AFU_ORTHOLOGUE AFUA_4G10820)-RELATED"/>
    <property type="match status" value="1"/>
</dbReference>
<evidence type="ECO:0000313" key="8">
    <source>
        <dbReference type="Proteomes" id="UP000053317"/>
    </source>
</evidence>
<gene>
    <name evidence="7" type="ORF">UCRPC4_g03681</name>
</gene>
<keyword evidence="2 4" id="KW-0238">DNA-binding</keyword>
<dbReference type="CDD" id="cd01389">
    <property type="entry name" value="HMG-box_ROX1-like"/>
    <property type="match status" value="1"/>
</dbReference>
<dbReference type="EMBL" id="LCWF01000085">
    <property type="protein sequence ID" value="KKY21418.1"/>
    <property type="molecule type" value="Genomic_DNA"/>
</dbReference>
<dbReference type="Pfam" id="PF00505">
    <property type="entry name" value="HMG_box"/>
    <property type="match status" value="1"/>
</dbReference>
<organism evidence="7 8">
    <name type="scientific">Phaeomoniella chlamydospora</name>
    <name type="common">Phaeoacremonium chlamydosporum</name>
    <dbReference type="NCBI Taxonomy" id="158046"/>
    <lineage>
        <taxon>Eukaryota</taxon>
        <taxon>Fungi</taxon>
        <taxon>Dikarya</taxon>
        <taxon>Ascomycota</taxon>
        <taxon>Pezizomycotina</taxon>
        <taxon>Eurotiomycetes</taxon>
        <taxon>Chaetothyriomycetidae</taxon>
        <taxon>Phaeomoniellales</taxon>
        <taxon>Phaeomoniellaceae</taxon>
        <taxon>Phaeomoniella</taxon>
    </lineage>
</organism>
<keyword evidence="1" id="KW-0805">Transcription regulation</keyword>
<dbReference type="GO" id="GO:0030154">
    <property type="term" value="P:cell differentiation"/>
    <property type="evidence" value="ECO:0007669"/>
    <property type="project" value="TreeGrafter"/>
</dbReference>
<dbReference type="PANTHER" id="PTHR10270">
    <property type="entry name" value="SOX TRANSCRIPTION FACTOR"/>
    <property type="match status" value="1"/>
</dbReference>
<evidence type="ECO:0000256" key="4">
    <source>
        <dbReference type="PROSITE-ProRule" id="PRU00267"/>
    </source>
</evidence>
<dbReference type="InterPro" id="IPR009071">
    <property type="entry name" value="HMG_box_dom"/>
</dbReference>
<feature type="compositionally biased region" description="Polar residues" evidence="5">
    <location>
        <begin position="557"/>
        <end position="576"/>
    </location>
</feature>
<feature type="compositionally biased region" description="Low complexity" evidence="5">
    <location>
        <begin position="588"/>
        <end position="603"/>
    </location>
</feature>
<dbReference type="GO" id="GO:0000978">
    <property type="term" value="F:RNA polymerase II cis-regulatory region sequence-specific DNA binding"/>
    <property type="evidence" value="ECO:0007669"/>
    <property type="project" value="TreeGrafter"/>
</dbReference>
<dbReference type="InterPro" id="IPR036910">
    <property type="entry name" value="HMG_box_dom_sf"/>
</dbReference>
<feature type="region of interest" description="Disordered" evidence="5">
    <location>
        <begin position="54"/>
        <end position="250"/>
    </location>
</feature>
<dbReference type="InterPro" id="IPR050140">
    <property type="entry name" value="SRY-related_HMG-box_TF-like"/>
</dbReference>
<sequence length="729" mass="78386">MSVAFILYRQHYQAAVVAQNPGLANPEISKIIGKQWSALPQSVKDEWKALAEEEKVRHQQQYPDYRYQPRRYGRNSTSGASGELALPPGASADRLGPAAVSPSGNCLRCGGKAMNPPSTPETPFSPTSQLPPPNSQEAMHNSTMPLRAFSQRKNASGPPPSSRVRPGSGYGTSSPPHSAARVRPVDEYANIPPPSSGYRDYGPPLHSPDPKRRRFETADMYSPPRSGHQGSVSGLPPHSPDPKRRKFHGAGVYIPPHGVDTDIAVRGPGAGGPPETPHPYYSNTPRRASLPRPELMIPRGPPTATAAMGPPPRAYRASPQGPTHTLHNSRGSLGGGESSLILPPLQTGNSLGGKDTAAQTTRTGTNGIEAVVMAVPPINKAKLLAKVAPPLADPVHGHSGPGGRGSIITVEGLDPGKVNVMTEFLENFLNNSHAKEGNKGFAVKVFEGVRGVKERLEQQSENRKQDAYLMYVDTVKETHEKSREMVEWVTQFSKKVQTASGGADPQESRKDRDAVMEGDQDQSAEVQQSDQPKQENPTMTTSPTDETGETLKDISMSDDTSPTSATEPQHQLRQNPPETPMAIDDDSSSPTSVSPKTSNITHTPDPPTPTPIPIALIPSYHLSTVDLASINIPVSDSYTPLDHWQWAAALMRGSVGADITVIVKSEESGTTPAPGSGPGATNVEVRLPECRCVVVTEEKRAEAVPQQNTAIEEKALRRVGFEIEEYLRR</sequence>
<accession>A0A0G2GCR0</accession>
<dbReference type="SUPFAM" id="SSF47095">
    <property type="entry name" value="HMG-box"/>
    <property type="match status" value="1"/>
</dbReference>
<dbReference type="GO" id="GO:0005634">
    <property type="term" value="C:nucleus"/>
    <property type="evidence" value="ECO:0007669"/>
    <property type="project" value="UniProtKB-UniRule"/>
</dbReference>
<evidence type="ECO:0000313" key="7">
    <source>
        <dbReference type="EMBL" id="KKY21418.1"/>
    </source>
</evidence>
<dbReference type="OrthoDB" id="6247875at2759"/>
<dbReference type="SMART" id="SM00398">
    <property type="entry name" value="HMG"/>
    <property type="match status" value="1"/>
</dbReference>
<dbReference type="GO" id="GO:0001228">
    <property type="term" value="F:DNA-binding transcription activator activity, RNA polymerase II-specific"/>
    <property type="evidence" value="ECO:0007669"/>
    <property type="project" value="TreeGrafter"/>
</dbReference>
<comment type="caution">
    <text evidence="7">The sequence shown here is derived from an EMBL/GenBank/DDBJ whole genome shotgun (WGS) entry which is preliminary data.</text>
</comment>
<feature type="domain" description="HMG box" evidence="6">
    <location>
        <begin position="1"/>
        <end position="66"/>
    </location>
</feature>
<dbReference type="Proteomes" id="UP000053317">
    <property type="component" value="Unassembled WGS sequence"/>
</dbReference>
<evidence type="ECO:0000256" key="1">
    <source>
        <dbReference type="ARBA" id="ARBA00023015"/>
    </source>
</evidence>
<feature type="region of interest" description="Disordered" evidence="5">
    <location>
        <begin position="267"/>
        <end position="362"/>
    </location>
</feature>
<feature type="compositionally biased region" description="Polar residues" evidence="5">
    <location>
        <begin position="135"/>
        <end position="144"/>
    </location>
</feature>
<dbReference type="AlphaFoldDB" id="A0A0G2GCR0"/>
<feature type="region of interest" description="Disordered" evidence="5">
    <location>
        <begin position="495"/>
        <end position="612"/>
    </location>
</feature>
<proteinExistence type="predicted"/>
<keyword evidence="4" id="KW-0539">Nucleus</keyword>
<evidence type="ECO:0000256" key="2">
    <source>
        <dbReference type="ARBA" id="ARBA00023125"/>
    </source>
</evidence>
<keyword evidence="3" id="KW-0804">Transcription</keyword>
<reference evidence="7 8" key="2">
    <citation type="submission" date="2015-05" db="EMBL/GenBank/DDBJ databases">
        <authorList>
            <person name="Morales-Cruz A."/>
            <person name="Amrine K.C."/>
            <person name="Cantu D."/>
        </authorList>
    </citation>
    <scope>NUCLEOTIDE SEQUENCE [LARGE SCALE GENOMIC DNA]</scope>
    <source>
        <strain evidence="7">UCRPC4</strain>
    </source>
</reference>
<feature type="compositionally biased region" description="Basic and acidic residues" evidence="5">
    <location>
        <begin position="506"/>
        <end position="515"/>
    </location>
</feature>
<dbReference type="FunFam" id="1.10.30.10:FF:000041">
    <property type="entry name" value="HMG box family protein"/>
    <property type="match status" value="1"/>
</dbReference>
<dbReference type="Gene3D" id="1.10.30.10">
    <property type="entry name" value="High mobility group box domain"/>
    <property type="match status" value="1"/>
</dbReference>
<dbReference type="GO" id="GO:0000122">
    <property type="term" value="P:negative regulation of transcription by RNA polymerase II"/>
    <property type="evidence" value="ECO:0007669"/>
    <property type="project" value="TreeGrafter"/>
</dbReference>
<evidence type="ECO:0000259" key="6">
    <source>
        <dbReference type="PROSITE" id="PS50118"/>
    </source>
</evidence>
<keyword evidence="8" id="KW-1185">Reference proteome</keyword>
<evidence type="ECO:0000256" key="5">
    <source>
        <dbReference type="SAM" id="MobiDB-lite"/>
    </source>
</evidence>